<dbReference type="OrthoDB" id="3543412at2"/>
<dbReference type="AlphaFoldDB" id="A0A5S9PLD8"/>
<sequence>MPDATSPESAYRETARRRHRLQISLVTLVLGYYFATVTCVNFTSILDGAAVGTITWAYVVTYSQFVVAVIVTIVYRNRIGAIERTFADNSSASPRLDR</sequence>
<keyword evidence="1" id="KW-0472">Membrane</keyword>
<gene>
    <name evidence="2" type="ORF">AELLOGFF_03531</name>
</gene>
<feature type="transmembrane region" description="Helical" evidence="1">
    <location>
        <begin position="55"/>
        <end position="75"/>
    </location>
</feature>
<evidence type="ECO:0008006" key="4">
    <source>
        <dbReference type="Google" id="ProtNLM"/>
    </source>
</evidence>
<keyword evidence="1" id="KW-1133">Transmembrane helix</keyword>
<keyword evidence="1" id="KW-0812">Transmembrane</keyword>
<dbReference type="EMBL" id="CACSIP010000010">
    <property type="protein sequence ID" value="CAA0105141.1"/>
    <property type="molecule type" value="Genomic_DNA"/>
</dbReference>
<accession>A0A5S9PLD8</accession>
<dbReference type="Proteomes" id="UP000430146">
    <property type="component" value="Unassembled WGS sequence"/>
</dbReference>
<reference evidence="2 3" key="1">
    <citation type="submission" date="2019-11" db="EMBL/GenBank/DDBJ databases">
        <authorList>
            <person name="Holert J."/>
        </authorList>
    </citation>
    <scope>NUCLEOTIDE SEQUENCE [LARGE SCALE GENOMIC DNA]</scope>
    <source>
        <strain evidence="2">BC8_1</strain>
    </source>
</reference>
<proteinExistence type="predicted"/>
<evidence type="ECO:0000313" key="3">
    <source>
        <dbReference type="Proteomes" id="UP000430146"/>
    </source>
</evidence>
<name>A0A5S9PLD8_MYCVN</name>
<keyword evidence="3" id="KW-1185">Reference proteome</keyword>
<organism evidence="2 3">
    <name type="scientific">Mycolicibacterium vanbaalenii</name>
    <name type="common">Mycobacterium vanbaalenii</name>
    <dbReference type="NCBI Taxonomy" id="110539"/>
    <lineage>
        <taxon>Bacteria</taxon>
        <taxon>Bacillati</taxon>
        <taxon>Actinomycetota</taxon>
        <taxon>Actinomycetes</taxon>
        <taxon>Mycobacteriales</taxon>
        <taxon>Mycobacteriaceae</taxon>
        <taxon>Mycolicibacterium</taxon>
    </lineage>
</organism>
<protein>
    <recommendedName>
        <fullName evidence="4">DUF485 domain-containing protein</fullName>
    </recommendedName>
</protein>
<evidence type="ECO:0000256" key="1">
    <source>
        <dbReference type="SAM" id="Phobius"/>
    </source>
</evidence>
<evidence type="ECO:0000313" key="2">
    <source>
        <dbReference type="EMBL" id="CAA0105141.1"/>
    </source>
</evidence>
<dbReference type="Pfam" id="PF04341">
    <property type="entry name" value="DUF485"/>
    <property type="match status" value="1"/>
</dbReference>
<feature type="transmembrane region" description="Helical" evidence="1">
    <location>
        <begin position="21"/>
        <end position="43"/>
    </location>
</feature>
<dbReference type="RefSeq" id="WP_159229803.1">
    <property type="nucleotide sequence ID" value="NZ_CACSIP010000010.1"/>
</dbReference>
<dbReference type="InterPro" id="IPR007436">
    <property type="entry name" value="DUF485"/>
</dbReference>